<evidence type="ECO:0008006" key="4">
    <source>
        <dbReference type="Google" id="ProtNLM"/>
    </source>
</evidence>
<feature type="transmembrane region" description="Helical" evidence="1">
    <location>
        <begin position="20"/>
        <end position="38"/>
    </location>
</feature>
<evidence type="ECO:0000313" key="3">
    <source>
        <dbReference type="Proteomes" id="UP001320702"/>
    </source>
</evidence>
<sequence length="139" mass="14608">MLDETITDKPSPMGRLQVMIWNRAVSVLCALALVLVAFGHRPVETDPRLSDPQIAAYLALGGSLADLCLSGDDGQDHAAHADCPACTIAKSMALVLACFAPSDLVVWSGHHAAWPETLVLTGHGPRAPPARGPPSIQLI</sequence>
<reference evidence="2 3" key="1">
    <citation type="submission" date="2022-04" db="EMBL/GenBank/DDBJ databases">
        <title>Paracoccus sp. YLB-12 draft genome sequence.</title>
        <authorList>
            <person name="Yu L."/>
        </authorList>
    </citation>
    <scope>NUCLEOTIDE SEQUENCE [LARGE SCALE GENOMIC DNA]</scope>
    <source>
        <strain evidence="2 3">YLB-12</strain>
    </source>
</reference>
<comment type="caution">
    <text evidence="2">The sequence shown here is derived from an EMBL/GenBank/DDBJ whole genome shotgun (WGS) entry which is preliminary data.</text>
</comment>
<organism evidence="2 3">
    <name type="scientific">Paracoccus maritimus</name>
    <dbReference type="NCBI Taxonomy" id="2933292"/>
    <lineage>
        <taxon>Bacteria</taxon>
        <taxon>Pseudomonadati</taxon>
        <taxon>Pseudomonadota</taxon>
        <taxon>Alphaproteobacteria</taxon>
        <taxon>Rhodobacterales</taxon>
        <taxon>Paracoccaceae</taxon>
        <taxon>Paracoccus</taxon>
    </lineage>
</organism>
<keyword evidence="1" id="KW-0472">Membrane</keyword>
<dbReference type="Proteomes" id="UP001320702">
    <property type="component" value="Unassembled WGS sequence"/>
</dbReference>
<accession>A0ABT2KA32</accession>
<keyword evidence="1" id="KW-0812">Transmembrane</keyword>
<protein>
    <recommendedName>
        <fullName evidence="4">DUF2946 domain-containing protein</fullName>
    </recommendedName>
</protein>
<gene>
    <name evidence="2" type="ORF">MU516_07690</name>
</gene>
<keyword evidence="3" id="KW-1185">Reference proteome</keyword>
<evidence type="ECO:0000313" key="2">
    <source>
        <dbReference type="EMBL" id="MCT4332749.1"/>
    </source>
</evidence>
<evidence type="ECO:0000256" key="1">
    <source>
        <dbReference type="SAM" id="Phobius"/>
    </source>
</evidence>
<dbReference type="EMBL" id="JANAVZ010000004">
    <property type="protein sequence ID" value="MCT4332749.1"/>
    <property type="molecule type" value="Genomic_DNA"/>
</dbReference>
<proteinExistence type="predicted"/>
<keyword evidence="1" id="KW-1133">Transmembrane helix</keyword>
<dbReference type="RefSeq" id="WP_260276634.1">
    <property type="nucleotide sequence ID" value="NZ_JANAVZ010000004.1"/>
</dbReference>
<name>A0ABT2KA32_9RHOB</name>